<dbReference type="GO" id="GO:0070967">
    <property type="term" value="F:coenzyme F420 binding"/>
    <property type="evidence" value="ECO:0007669"/>
    <property type="project" value="TreeGrafter"/>
</dbReference>
<dbReference type="InterPro" id="IPR012349">
    <property type="entry name" value="Split_barrel_FMN-bd"/>
</dbReference>
<keyword evidence="5" id="KW-1185">Reference proteome</keyword>
<dbReference type="KEGG" id="iva:Isova_1569"/>
<dbReference type="Proteomes" id="UP000009236">
    <property type="component" value="Chromosome"/>
</dbReference>
<dbReference type="EMBL" id="CP002810">
    <property type="protein sequence ID" value="AEG44322.1"/>
    <property type="molecule type" value="Genomic_DNA"/>
</dbReference>
<dbReference type="NCBIfam" id="TIGR00026">
    <property type="entry name" value="hi_GC_TIGR00026"/>
    <property type="match status" value="1"/>
</dbReference>
<feature type="region of interest" description="Disordered" evidence="3">
    <location>
        <begin position="1"/>
        <end position="20"/>
    </location>
</feature>
<evidence type="ECO:0000313" key="4">
    <source>
        <dbReference type="EMBL" id="AEG44322.1"/>
    </source>
</evidence>
<dbReference type="InterPro" id="IPR004378">
    <property type="entry name" value="F420H2_quin_Rdtase"/>
</dbReference>
<dbReference type="GO" id="GO:0005886">
    <property type="term" value="C:plasma membrane"/>
    <property type="evidence" value="ECO:0007669"/>
    <property type="project" value="TreeGrafter"/>
</dbReference>
<evidence type="ECO:0000313" key="5">
    <source>
        <dbReference type="Proteomes" id="UP000009236"/>
    </source>
</evidence>
<dbReference type="Gene3D" id="2.30.110.10">
    <property type="entry name" value="Electron Transport, Fmn-binding Protein, Chain A"/>
    <property type="match status" value="1"/>
</dbReference>
<dbReference type="STRING" id="743718.Isova_1569"/>
<evidence type="ECO:0008006" key="6">
    <source>
        <dbReference type="Google" id="ProtNLM"/>
    </source>
</evidence>
<dbReference type="Pfam" id="PF04075">
    <property type="entry name" value="F420H2_quin_red"/>
    <property type="match status" value="1"/>
</dbReference>
<dbReference type="GO" id="GO:0016491">
    <property type="term" value="F:oxidoreductase activity"/>
    <property type="evidence" value="ECO:0007669"/>
    <property type="project" value="InterPro"/>
</dbReference>
<dbReference type="AlphaFoldDB" id="F6FUY2"/>
<evidence type="ECO:0000256" key="2">
    <source>
        <dbReference type="ARBA" id="ARBA00049106"/>
    </source>
</evidence>
<accession>F6FUY2</accession>
<dbReference type="RefSeq" id="WP_013838714.1">
    <property type="nucleotide sequence ID" value="NC_015588.1"/>
</dbReference>
<proteinExistence type="inferred from homology"/>
<name>F6FUY2_ISOV2</name>
<protein>
    <recommendedName>
        <fullName evidence="6">Nitroreductase</fullName>
    </recommendedName>
</protein>
<evidence type="ECO:0000256" key="3">
    <source>
        <dbReference type="SAM" id="MobiDB-lite"/>
    </source>
</evidence>
<reference evidence="4 5" key="1">
    <citation type="submission" date="2011-05" db="EMBL/GenBank/DDBJ databases">
        <title>Complete sequence of Isoptericola variabilis 225.</title>
        <authorList>
            <consortium name="US DOE Joint Genome Institute"/>
            <person name="Lucas S."/>
            <person name="Han J."/>
            <person name="Lapidus A."/>
            <person name="Cheng J.-F."/>
            <person name="Goodwin L."/>
            <person name="Pitluck S."/>
            <person name="Peters L."/>
            <person name="Mikhailova N."/>
            <person name="Zeytun A."/>
            <person name="Han C."/>
            <person name="Tapia R."/>
            <person name="Land M."/>
            <person name="Hauser L."/>
            <person name="Kyrpides N."/>
            <person name="Ivanova N."/>
            <person name="Pagani I."/>
            <person name="Siebers A."/>
            <person name="Allgaier M."/>
            <person name="Thelen M."/>
            <person name="Hugenholtz P."/>
            <person name="Gladden J."/>
            <person name="Woyke T."/>
        </authorList>
    </citation>
    <scope>NUCLEOTIDE SEQUENCE [LARGE SCALE GENOMIC DNA]</scope>
    <source>
        <strain evidence="5">225</strain>
    </source>
</reference>
<feature type="compositionally biased region" description="Polar residues" evidence="3">
    <location>
        <begin position="1"/>
        <end position="11"/>
    </location>
</feature>
<dbReference type="HOGENOM" id="CLU_114921_2_1_11"/>
<comment type="similarity">
    <text evidence="1">Belongs to the F420H(2)-dependent quinone reductase family.</text>
</comment>
<dbReference type="PANTHER" id="PTHR39428">
    <property type="entry name" value="F420H(2)-DEPENDENT QUINONE REDUCTASE RV1261C"/>
    <property type="match status" value="1"/>
</dbReference>
<organism evidence="5">
    <name type="scientific">Isoptericola variabilis (strain 225)</name>
    <dbReference type="NCBI Taxonomy" id="743718"/>
    <lineage>
        <taxon>Bacteria</taxon>
        <taxon>Bacillati</taxon>
        <taxon>Actinomycetota</taxon>
        <taxon>Actinomycetes</taxon>
        <taxon>Micrococcales</taxon>
        <taxon>Promicromonosporaceae</taxon>
        <taxon>Isoptericola</taxon>
    </lineage>
</organism>
<dbReference type="eggNOG" id="COG3945">
    <property type="taxonomic scope" value="Bacteria"/>
</dbReference>
<comment type="catalytic activity">
    <reaction evidence="2">
        <text>oxidized coenzyme F420-(gamma-L-Glu)(n) + a quinol + H(+) = reduced coenzyme F420-(gamma-L-Glu)(n) + a quinone</text>
        <dbReference type="Rhea" id="RHEA:39663"/>
        <dbReference type="Rhea" id="RHEA-COMP:12939"/>
        <dbReference type="Rhea" id="RHEA-COMP:14378"/>
        <dbReference type="ChEBI" id="CHEBI:15378"/>
        <dbReference type="ChEBI" id="CHEBI:24646"/>
        <dbReference type="ChEBI" id="CHEBI:132124"/>
        <dbReference type="ChEBI" id="CHEBI:133980"/>
        <dbReference type="ChEBI" id="CHEBI:139511"/>
    </reaction>
</comment>
<gene>
    <name evidence="4" type="ordered locus">Isova_1569</name>
</gene>
<dbReference type="PANTHER" id="PTHR39428:SF3">
    <property type="entry name" value="DEAZAFLAVIN-DEPENDENT NITROREDUCTASE"/>
    <property type="match status" value="1"/>
</dbReference>
<evidence type="ECO:0000256" key="1">
    <source>
        <dbReference type="ARBA" id="ARBA00008710"/>
    </source>
</evidence>
<sequence length="156" mass="17369">MIAVAQQTTSRRAPGTPGALSRWVQHKANARTIRRLRTRGGRQMGMDLLVLHTVGRRSGEPRQTPLAWFDDGDGAWLVVASGGCSRHPDWFANLVARPDDVRVELHGTERVPVTPHVLDDAARAVVWPRIAAAAPHIDKHQRRSARTHPVVRLARR</sequence>